<feature type="compositionally biased region" description="Low complexity" evidence="1">
    <location>
        <begin position="119"/>
        <end position="130"/>
    </location>
</feature>
<dbReference type="Proteomes" id="UP000671836">
    <property type="component" value="Chromosome"/>
</dbReference>
<dbReference type="EMBL" id="CP071595">
    <property type="protein sequence ID" value="QSY50818.1"/>
    <property type="molecule type" value="Genomic_DNA"/>
</dbReference>
<name>A0ABX7RTL2_9ACTN</name>
<feature type="compositionally biased region" description="Basic and acidic residues" evidence="1">
    <location>
        <begin position="38"/>
        <end position="69"/>
    </location>
</feature>
<evidence type="ECO:0000313" key="2">
    <source>
        <dbReference type="EMBL" id="QSY50818.1"/>
    </source>
</evidence>
<organism evidence="2 3">
    <name type="scientific">Streptomyces griseocarneus</name>
    <dbReference type="NCBI Taxonomy" id="51201"/>
    <lineage>
        <taxon>Bacteria</taxon>
        <taxon>Bacillati</taxon>
        <taxon>Actinomycetota</taxon>
        <taxon>Actinomycetes</taxon>
        <taxon>Kitasatosporales</taxon>
        <taxon>Streptomycetaceae</taxon>
        <taxon>Streptomyces</taxon>
    </lineage>
</organism>
<proteinExistence type="predicted"/>
<keyword evidence="3" id="KW-1185">Reference proteome</keyword>
<reference evidence="2 3" key="1">
    <citation type="submission" date="2021-03" db="EMBL/GenBank/DDBJ databases">
        <title>Streptomyces strains.</title>
        <authorList>
            <person name="Lund M.B."/>
            <person name="Toerring T."/>
        </authorList>
    </citation>
    <scope>NUCLEOTIDE SEQUENCE [LARGE SCALE GENOMIC DNA]</scope>
    <source>
        <strain evidence="2 3">KCC S-1010</strain>
    </source>
</reference>
<protein>
    <submittedName>
        <fullName evidence="2">Uncharacterized protein</fullName>
    </submittedName>
</protein>
<evidence type="ECO:0000313" key="3">
    <source>
        <dbReference type="Proteomes" id="UP000671836"/>
    </source>
</evidence>
<feature type="region of interest" description="Disordered" evidence="1">
    <location>
        <begin position="1"/>
        <end position="20"/>
    </location>
</feature>
<feature type="compositionally biased region" description="Low complexity" evidence="1">
    <location>
        <begin position="179"/>
        <end position="192"/>
    </location>
</feature>
<sequence length="206" mass="20905">MTDEAGVADSGADGDVGGWVDVEWELGGGVGAGVDALVGERHDTAPDAAGDRGEGTEEDDAPARTRGDWETDADAYADGRPTDEAGAGARVPGQARHEAEAEDGAPGPRTTPSAPPRAPGARGRPGARPSAWRRKAARRSGPGGGPAHGFRPPAGERAGARFHPFPGRPLPHVPGQTRGGATARTPAPAGTGSRWVPWASPRRTAS</sequence>
<dbReference type="RefSeq" id="WP_207555410.1">
    <property type="nucleotide sequence ID" value="NZ_CP071595.1"/>
</dbReference>
<evidence type="ECO:0000256" key="1">
    <source>
        <dbReference type="SAM" id="MobiDB-lite"/>
    </source>
</evidence>
<accession>A0ABX7RTL2</accession>
<feature type="region of interest" description="Disordered" evidence="1">
    <location>
        <begin position="30"/>
        <end position="206"/>
    </location>
</feature>
<gene>
    <name evidence="2" type="ORF">J3S04_07810</name>
</gene>